<feature type="transmembrane region" description="Helical" evidence="1">
    <location>
        <begin position="398"/>
        <end position="431"/>
    </location>
</feature>
<dbReference type="EMBL" id="JAMZEC010000001">
    <property type="protein sequence ID" value="MCP2346605.1"/>
    <property type="molecule type" value="Genomic_DNA"/>
</dbReference>
<feature type="transmembrane region" description="Helical" evidence="1">
    <location>
        <begin position="6"/>
        <end position="27"/>
    </location>
</feature>
<name>A0ABT1JXX0_9ACTN</name>
<feature type="transmembrane region" description="Helical" evidence="1">
    <location>
        <begin position="131"/>
        <end position="152"/>
    </location>
</feature>
<protein>
    <recommendedName>
        <fullName evidence="4">FtsX-like permease family protein</fullName>
    </recommendedName>
</protein>
<evidence type="ECO:0000313" key="2">
    <source>
        <dbReference type="EMBL" id="MCP2346605.1"/>
    </source>
</evidence>
<evidence type="ECO:0000313" key="3">
    <source>
        <dbReference type="Proteomes" id="UP001320766"/>
    </source>
</evidence>
<sequence length="483" mass="49979">MEEVILAVLDAALMVTILCVVIAPVYGSVMLAARTAPISRHARLSRPHLVWGVVLTAAGVALLVVTARSSRVVVPHDPALAFILLAALAGAALLLLGIGPFVPWLAALLGRRAVRLAAPVRLAAQGAAGPRAAAVAATTASATALALTFMIVGTAQTAQERAAYSPQARSGALVVTWPSAEQAAAVRAAVQQELPGVPIVQSYRRPVLGYLSLNVHKVDGERESDVSAVVIGDEGLLRYLTGDPSTPYDEQTAVIVTADGTDVDKVTVDYEACGNGDTSSTTKILSATAARPAAPQEEKIFLPAPAVRELGCRPEPEELLIDPSVHRTTAIEQERLDRRLGASGTTFVEQGFQAQDGWKVFAGAAIALALGAALTMTRRTPADSRPMRVLLRVGGGPSLRWFAACHAGLVAACGTVTGAAAGCVMGLQLAWPLTAPGEWESPPRVPFEPPWPAIAVLVAGLPVLVAAIAAVLGTTRRGNRGGG</sequence>
<keyword evidence="3" id="KW-1185">Reference proteome</keyword>
<keyword evidence="1" id="KW-1133">Transmembrane helix</keyword>
<comment type="caution">
    <text evidence="2">The sequence shown here is derived from an EMBL/GenBank/DDBJ whole genome shotgun (WGS) entry which is preliminary data.</text>
</comment>
<dbReference type="RefSeq" id="WP_253768927.1">
    <property type="nucleotide sequence ID" value="NZ_BAAAVE010000012.1"/>
</dbReference>
<proteinExistence type="predicted"/>
<accession>A0ABT1JXX0</accession>
<feature type="transmembrane region" description="Helical" evidence="1">
    <location>
        <begin position="79"/>
        <end position="110"/>
    </location>
</feature>
<evidence type="ECO:0000256" key="1">
    <source>
        <dbReference type="SAM" id="Phobius"/>
    </source>
</evidence>
<keyword evidence="1" id="KW-0812">Transmembrane</keyword>
<keyword evidence="1" id="KW-0472">Membrane</keyword>
<organism evidence="2 3">
    <name type="scientific">Nonomuraea roseoviolacea subsp. carminata</name>
    <dbReference type="NCBI Taxonomy" id="160689"/>
    <lineage>
        <taxon>Bacteria</taxon>
        <taxon>Bacillati</taxon>
        <taxon>Actinomycetota</taxon>
        <taxon>Actinomycetes</taxon>
        <taxon>Streptosporangiales</taxon>
        <taxon>Streptosporangiaceae</taxon>
        <taxon>Nonomuraea</taxon>
    </lineage>
</organism>
<dbReference type="Proteomes" id="UP001320766">
    <property type="component" value="Unassembled WGS sequence"/>
</dbReference>
<feature type="transmembrane region" description="Helical" evidence="1">
    <location>
        <begin position="451"/>
        <end position="472"/>
    </location>
</feature>
<gene>
    <name evidence="2" type="ORF">HD595_002727</name>
</gene>
<evidence type="ECO:0008006" key="4">
    <source>
        <dbReference type="Google" id="ProtNLM"/>
    </source>
</evidence>
<feature type="transmembrane region" description="Helical" evidence="1">
    <location>
        <begin position="48"/>
        <end position="67"/>
    </location>
</feature>
<reference evidence="2 3" key="1">
    <citation type="submission" date="2022-06" db="EMBL/GenBank/DDBJ databases">
        <title>Sequencing the genomes of 1000 actinobacteria strains.</title>
        <authorList>
            <person name="Klenk H.-P."/>
        </authorList>
    </citation>
    <scope>NUCLEOTIDE SEQUENCE [LARGE SCALE GENOMIC DNA]</scope>
    <source>
        <strain evidence="2 3">DSM 44170</strain>
    </source>
</reference>